<reference evidence="1" key="1">
    <citation type="journal article" date="2020" name="Nature">
        <title>Giant virus diversity and host interactions through global metagenomics.</title>
        <authorList>
            <person name="Schulz F."/>
            <person name="Roux S."/>
            <person name="Paez-Espino D."/>
            <person name="Jungbluth S."/>
            <person name="Walsh D.A."/>
            <person name="Denef V.J."/>
            <person name="McMahon K.D."/>
            <person name="Konstantinidis K.T."/>
            <person name="Eloe-Fadrosh E.A."/>
            <person name="Kyrpides N.C."/>
            <person name="Woyke T."/>
        </authorList>
    </citation>
    <scope>NUCLEOTIDE SEQUENCE</scope>
    <source>
        <strain evidence="1">GVMAG-M-3300009185-36</strain>
    </source>
</reference>
<organism evidence="1">
    <name type="scientific">viral metagenome</name>
    <dbReference type="NCBI Taxonomy" id="1070528"/>
    <lineage>
        <taxon>unclassified sequences</taxon>
        <taxon>metagenomes</taxon>
        <taxon>organismal metagenomes</taxon>
    </lineage>
</organism>
<dbReference type="EMBL" id="MN739048">
    <property type="protein sequence ID" value="QHS85768.1"/>
    <property type="molecule type" value="Genomic_DNA"/>
</dbReference>
<protein>
    <submittedName>
        <fullName evidence="1">Uncharacterized protein</fullName>
    </submittedName>
</protein>
<dbReference type="AlphaFoldDB" id="A0A6C0B2K9"/>
<evidence type="ECO:0000313" key="1">
    <source>
        <dbReference type="EMBL" id="QHS85768.1"/>
    </source>
</evidence>
<name>A0A6C0B2K9_9ZZZZ</name>
<proteinExistence type="predicted"/>
<sequence length="47" mass="5233">MGACISKPVEPAIVKQEVRPFTPTDFAADKADAYANWGKNPSDYIYR</sequence>
<accession>A0A6C0B2K9</accession>